<dbReference type="AlphaFoldDB" id="A0A0A9AIS1"/>
<keyword evidence="1" id="KW-1133">Transmembrane helix</keyword>
<protein>
    <submittedName>
        <fullName evidence="2">Uncharacterized protein</fullName>
    </submittedName>
</protein>
<dbReference type="EMBL" id="GBRH01246326">
    <property type="protein sequence ID" value="JAD51569.1"/>
    <property type="molecule type" value="Transcribed_RNA"/>
</dbReference>
<feature type="transmembrane region" description="Helical" evidence="1">
    <location>
        <begin position="6"/>
        <end position="31"/>
    </location>
</feature>
<sequence length="63" mass="7455">MAKDLICFILMVKYTIVLDACFQSLIVILNMRSYTYMILKMKSQIEYVLCNKKKMTMKILIPL</sequence>
<keyword evidence="1" id="KW-0472">Membrane</keyword>
<keyword evidence="1" id="KW-0812">Transmembrane</keyword>
<name>A0A0A9AIS1_ARUDO</name>
<proteinExistence type="predicted"/>
<evidence type="ECO:0000313" key="2">
    <source>
        <dbReference type="EMBL" id="JAD51569.1"/>
    </source>
</evidence>
<evidence type="ECO:0000256" key="1">
    <source>
        <dbReference type="SAM" id="Phobius"/>
    </source>
</evidence>
<reference evidence="2" key="1">
    <citation type="submission" date="2014-09" db="EMBL/GenBank/DDBJ databases">
        <authorList>
            <person name="Magalhaes I.L.F."/>
            <person name="Oliveira U."/>
            <person name="Santos F.R."/>
            <person name="Vidigal T.H.D.A."/>
            <person name="Brescovit A.D."/>
            <person name="Santos A.J."/>
        </authorList>
    </citation>
    <scope>NUCLEOTIDE SEQUENCE</scope>
    <source>
        <tissue evidence="2">Shoot tissue taken approximately 20 cm above the soil surface</tissue>
    </source>
</reference>
<reference evidence="2" key="2">
    <citation type="journal article" date="2015" name="Data Brief">
        <title>Shoot transcriptome of the giant reed, Arundo donax.</title>
        <authorList>
            <person name="Barrero R.A."/>
            <person name="Guerrero F.D."/>
            <person name="Moolhuijzen P."/>
            <person name="Goolsby J.A."/>
            <person name="Tidwell J."/>
            <person name="Bellgard S.E."/>
            <person name="Bellgard M.I."/>
        </authorList>
    </citation>
    <scope>NUCLEOTIDE SEQUENCE</scope>
    <source>
        <tissue evidence="2">Shoot tissue taken approximately 20 cm above the soil surface</tissue>
    </source>
</reference>
<accession>A0A0A9AIS1</accession>
<organism evidence="2">
    <name type="scientific">Arundo donax</name>
    <name type="common">Giant reed</name>
    <name type="synonym">Donax arundinaceus</name>
    <dbReference type="NCBI Taxonomy" id="35708"/>
    <lineage>
        <taxon>Eukaryota</taxon>
        <taxon>Viridiplantae</taxon>
        <taxon>Streptophyta</taxon>
        <taxon>Embryophyta</taxon>
        <taxon>Tracheophyta</taxon>
        <taxon>Spermatophyta</taxon>
        <taxon>Magnoliopsida</taxon>
        <taxon>Liliopsida</taxon>
        <taxon>Poales</taxon>
        <taxon>Poaceae</taxon>
        <taxon>PACMAD clade</taxon>
        <taxon>Arundinoideae</taxon>
        <taxon>Arundineae</taxon>
        <taxon>Arundo</taxon>
    </lineage>
</organism>